<accession>A0A1Z3U7K3</accession>
<dbReference type="AlphaFoldDB" id="A0A1Z3U7K3"/>
<protein>
    <recommendedName>
        <fullName evidence="3">Mercuric transport protein MerT</fullName>
    </recommendedName>
    <alternativeName>
        <fullName evidence="13">Mercury ion transport protein</fullName>
    </alternativeName>
</protein>
<dbReference type="GO" id="GO:0015097">
    <property type="term" value="F:mercury ion transmembrane transporter activity"/>
    <property type="evidence" value="ECO:0007669"/>
    <property type="project" value="InterPro"/>
</dbReference>
<evidence type="ECO:0000256" key="4">
    <source>
        <dbReference type="ARBA" id="ARBA00022448"/>
    </source>
</evidence>
<evidence type="ECO:0000256" key="7">
    <source>
        <dbReference type="ARBA" id="ARBA00022519"/>
    </source>
</evidence>
<evidence type="ECO:0000256" key="10">
    <source>
        <dbReference type="ARBA" id="ARBA00022914"/>
    </source>
</evidence>
<evidence type="ECO:0000256" key="1">
    <source>
        <dbReference type="ARBA" id="ARBA00004429"/>
    </source>
</evidence>
<keyword evidence="6" id="KW-1003">Cell membrane</keyword>
<evidence type="ECO:0000256" key="11">
    <source>
        <dbReference type="ARBA" id="ARBA00022989"/>
    </source>
</evidence>
<keyword evidence="12 15" id="KW-0472">Membrane</keyword>
<organism evidence="16 17">
    <name type="scientific">Brevundimonas vesicularis</name>
    <name type="common">Pseudomonas vesicularis</name>
    <dbReference type="NCBI Taxonomy" id="41276"/>
    <lineage>
        <taxon>Bacteria</taxon>
        <taxon>Pseudomonadati</taxon>
        <taxon>Pseudomonadota</taxon>
        <taxon>Alphaproteobacteria</taxon>
        <taxon>Caulobacterales</taxon>
        <taxon>Caulobacteraceae</taxon>
        <taxon>Brevundimonas</taxon>
    </lineage>
</organism>
<keyword evidence="8 15" id="KW-0812">Transmembrane</keyword>
<proteinExistence type="inferred from homology"/>
<sequence length="135" mass="14029">MSMADGKQELGGHPALTDKPNARGWLAVGGLAAAIGATSCCVLPLALFALGISGAWIGNVTALAPYHLYFVAAAVVLVSLGFYRVYRQPQASCDEDVNCTRPASTRLVKIALWTATLLVALALAFPYVAPLLIGA</sequence>
<evidence type="ECO:0000256" key="14">
    <source>
        <dbReference type="ARBA" id="ARBA00045720"/>
    </source>
</evidence>
<evidence type="ECO:0000256" key="15">
    <source>
        <dbReference type="SAM" id="Phobius"/>
    </source>
</evidence>
<evidence type="ECO:0000256" key="12">
    <source>
        <dbReference type="ARBA" id="ARBA00023136"/>
    </source>
</evidence>
<gene>
    <name evidence="16" type="ORF">CEP68_06965</name>
</gene>
<dbReference type="Proteomes" id="UP000197050">
    <property type="component" value="Chromosome"/>
</dbReference>
<evidence type="ECO:0000256" key="2">
    <source>
        <dbReference type="ARBA" id="ARBA00008224"/>
    </source>
</evidence>
<feature type="transmembrane region" description="Helical" evidence="15">
    <location>
        <begin position="66"/>
        <end position="86"/>
    </location>
</feature>
<dbReference type="GO" id="GO:0005886">
    <property type="term" value="C:plasma membrane"/>
    <property type="evidence" value="ECO:0007669"/>
    <property type="project" value="UniProtKB-SubCell"/>
</dbReference>
<feature type="transmembrane region" description="Helical" evidence="15">
    <location>
        <begin position="25"/>
        <end position="54"/>
    </location>
</feature>
<dbReference type="KEGG" id="bvc:CEP68_06965"/>
<comment type="similarity">
    <text evidence="2">Belongs to the MerT family.</text>
</comment>
<evidence type="ECO:0000313" key="16">
    <source>
        <dbReference type="EMBL" id="ASE39267.1"/>
    </source>
</evidence>
<keyword evidence="9" id="KW-0479">Metal-binding</keyword>
<evidence type="ECO:0000256" key="3">
    <source>
        <dbReference type="ARBA" id="ARBA00017053"/>
    </source>
</evidence>
<dbReference type="Pfam" id="PF02411">
    <property type="entry name" value="MerT"/>
    <property type="match status" value="1"/>
</dbReference>
<evidence type="ECO:0000256" key="8">
    <source>
        <dbReference type="ARBA" id="ARBA00022692"/>
    </source>
</evidence>
<evidence type="ECO:0000256" key="9">
    <source>
        <dbReference type="ARBA" id="ARBA00022723"/>
    </source>
</evidence>
<keyword evidence="5" id="KW-0475">Mercuric resistance</keyword>
<evidence type="ECO:0000256" key="13">
    <source>
        <dbReference type="ARBA" id="ARBA00030934"/>
    </source>
</evidence>
<evidence type="ECO:0000256" key="6">
    <source>
        <dbReference type="ARBA" id="ARBA00022475"/>
    </source>
</evidence>
<feature type="transmembrane region" description="Helical" evidence="15">
    <location>
        <begin position="107"/>
        <end position="129"/>
    </location>
</feature>
<dbReference type="EMBL" id="CP022048">
    <property type="protein sequence ID" value="ASE39267.1"/>
    <property type="molecule type" value="Genomic_DNA"/>
</dbReference>
<dbReference type="GO" id="GO:0046872">
    <property type="term" value="F:metal ion binding"/>
    <property type="evidence" value="ECO:0007669"/>
    <property type="project" value="UniProtKB-KW"/>
</dbReference>
<comment type="function">
    <text evidence="14">Involved in mercury resistance. Probably transfers a mercuric ion from the periplasmic Hg(2+)-binding protein MerP to the cytoplasmic mercuric reductase MerA.</text>
</comment>
<keyword evidence="10" id="KW-0476">Mercury</keyword>
<keyword evidence="7" id="KW-0997">Cell inner membrane</keyword>
<reference evidence="17" key="1">
    <citation type="submission" date="2017-06" db="EMBL/GenBank/DDBJ databases">
        <title>FDA dAtabase for Regulatory Grade micrObial Sequences (FDA-ARGOS): Supporting development and validation of Infectious Disease Dx tests.</title>
        <authorList>
            <person name="Minogue T."/>
            <person name="Wolcott M."/>
            <person name="Wasieloski L."/>
            <person name="Aguilar W."/>
            <person name="Moore D."/>
            <person name="Tallon L."/>
            <person name="Sadzewicz L."/>
            <person name="Sengamalay N."/>
            <person name="Ott S."/>
            <person name="Godinez A."/>
            <person name="Nagaraj S."/>
            <person name="Nadendla S."/>
            <person name="Geyer C."/>
            <person name="Sichtig H."/>
        </authorList>
    </citation>
    <scope>NUCLEOTIDE SEQUENCE [LARGE SCALE GENOMIC DNA]</scope>
    <source>
        <strain evidence="17">FDAARGOS_289</strain>
    </source>
</reference>
<keyword evidence="11 15" id="KW-1133">Transmembrane helix</keyword>
<evidence type="ECO:0000313" key="17">
    <source>
        <dbReference type="Proteomes" id="UP000197050"/>
    </source>
</evidence>
<name>A0A1Z3U7K3_BREVE</name>
<keyword evidence="4" id="KW-0813">Transport</keyword>
<dbReference type="InterPro" id="IPR003457">
    <property type="entry name" value="Transprt_MerT"/>
</dbReference>
<comment type="subcellular location">
    <subcellularLocation>
        <location evidence="1">Cell inner membrane</location>
        <topology evidence="1">Multi-pass membrane protein</topology>
    </subcellularLocation>
</comment>
<evidence type="ECO:0000256" key="5">
    <source>
        <dbReference type="ARBA" id="ARBA00022466"/>
    </source>
</evidence>